<comment type="caution">
    <text evidence="1">The sequence shown here is derived from an EMBL/GenBank/DDBJ whole genome shotgun (WGS) entry which is preliminary data.</text>
</comment>
<dbReference type="AlphaFoldDB" id="A0A2T4VYJ6"/>
<dbReference type="EMBL" id="PSQJ01000002">
    <property type="protein sequence ID" value="PTL86850.1"/>
    <property type="molecule type" value="Genomic_DNA"/>
</dbReference>
<evidence type="ECO:0000313" key="2">
    <source>
        <dbReference type="Proteomes" id="UP000240811"/>
    </source>
</evidence>
<dbReference type="Proteomes" id="UP000240811">
    <property type="component" value="Unassembled WGS sequence"/>
</dbReference>
<sequence length="303" mass="33164">MSVFCSFSLYAKEAEPTNSVPTTFKPPIISSNTSRGKRIAPIQKIICEARLTEKGPPINSGISWHVFDTSPNKKEILSPIKKIIGGKISLELFAGDYLVSASFGHAGVVKKLTVRPTEKIQNHVFVLNAGGVRLHSIYEANSLILDDELKFSIYSNPNQTPIIIADKVRAGIIVRLGANNYQITSNYGNYNAVVSTIVKVEPGKIIDVTIQNRSAKVTFKLVSEEGGEAIADTAWLISTISGDTIGESIKASPSMILAEGDYVAVARNKDRIYHRDFSVISGKNMSVEILLRQKRMDKLGQNK</sequence>
<protein>
    <submittedName>
        <fullName evidence="1">Uncharacterized protein</fullName>
    </submittedName>
</protein>
<evidence type="ECO:0000313" key="1">
    <source>
        <dbReference type="EMBL" id="PTL86850.1"/>
    </source>
</evidence>
<gene>
    <name evidence="1" type="ORF">C4617_02575</name>
</gene>
<proteinExistence type="predicted"/>
<accession>A0A2T4VYJ6</accession>
<reference evidence="2" key="1">
    <citation type="submission" date="2018-02" db="EMBL/GenBank/DDBJ databases">
        <title>Genome sequence of Candidatus Liberibacter europaeus.</title>
        <authorList>
            <person name="Frampton R.A."/>
            <person name="Thompson S.M."/>
            <person name="David C."/>
            <person name="Addison S.M."/>
            <person name="Smith G.R."/>
        </authorList>
    </citation>
    <scope>NUCLEOTIDE SEQUENCE [LARGE SCALE GENOMIC DNA]</scope>
</reference>
<organism evidence="1 2">
    <name type="scientific">Candidatus Liberibacter europaeus</name>
    <dbReference type="NCBI Taxonomy" id="744859"/>
    <lineage>
        <taxon>Bacteria</taxon>
        <taxon>Pseudomonadati</taxon>
        <taxon>Pseudomonadota</taxon>
        <taxon>Alphaproteobacteria</taxon>
        <taxon>Hyphomicrobiales</taxon>
        <taxon>Rhizobiaceae</taxon>
        <taxon>Liberibacter</taxon>
    </lineage>
</organism>
<name>A0A2T4VYJ6_9HYPH</name>